<feature type="transmembrane region" description="Helical" evidence="1">
    <location>
        <begin position="44"/>
        <end position="68"/>
    </location>
</feature>
<proteinExistence type="predicted"/>
<reference evidence="3" key="1">
    <citation type="journal article" date="2020" name="Syst. Appl. Microbiol.">
        <title>Streptomyces alkaliterrae sp. nov., isolated from an alkaline soil, and emended descriptions of Streptomyces alkaliphilus, Streptomyces calidiresistens and Streptomyces durbertensis.</title>
        <authorList>
            <person name="Swiecimska M."/>
            <person name="Golinska P."/>
            <person name="Nouioui I."/>
            <person name="Wypij M."/>
            <person name="Rai M."/>
            <person name="Sangal V."/>
            <person name="Goodfellow M."/>
        </authorList>
    </citation>
    <scope>NUCLEOTIDE SEQUENCE [LARGE SCALE GENOMIC DNA]</scope>
    <source>
        <strain evidence="3">DSM 104538</strain>
    </source>
</reference>
<evidence type="ECO:0000256" key="1">
    <source>
        <dbReference type="SAM" id="Phobius"/>
    </source>
</evidence>
<sequence length="76" mass="8383">MPKGHLRLRLEYWKRRLARRIPRAPRTTAAGRRRPLPRVDTRPLLVFGVILLIVLALSAVLGALPILLGAGGAAGW</sequence>
<dbReference type="Proteomes" id="UP000766698">
    <property type="component" value="Unassembled WGS sequence"/>
</dbReference>
<accession>A0ABR6EIP4</accession>
<evidence type="ECO:0000313" key="3">
    <source>
        <dbReference type="Proteomes" id="UP000766698"/>
    </source>
</evidence>
<dbReference type="EMBL" id="WMLF01000248">
    <property type="protein sequence ID" value="MBB1245208.1"/>
    <property type="molecule type" value="Genomic_DNA"/>
</dbReference>
<keyword evidence="1" id="KW-0472">Membrane</keyword>
<gene>
    <name evidence="2" type="ORF">GL263_16745</name>
</gene>
<evidence type="ECO:0000313" key="2">
    <source>
        <dbReference type="EMBL" id="MBB1245208.1"/>
    </source>
</evidence>
<comment type="caution">
    <text evidence="2">The sequence shown here is derived from an EMBL/GenBank/DDBJ whole genome shotgun (WGS) entry which is preliminary data.</text>
</comment>
<protein>
    <submittedName>
        <fullName evidence="2">Uncharacterized protein</fullName>
    </submittedName>
</protein>
<keyword evidence="1" id="KW-1133">Transmembrane helix</keyword>
<keyword evidence="3" id="KW-1185">Reference proteome</keyword>
<name>A0ABR6EIP4_9ACTN</name>
<organism evidence="2 3">
    <name type="scientific">Streptomyces durbertensis</name>
    <dbReference type="NCBI Taxonomy" id="2448886"/>
    <lineage>
        <taxon>Bacteria</taxon>
        <taxon>Bacillati</taxon>
        <taxon>Actinomycetota</taxon>
        <taxon>Actinomycetes</taxon>
        <taxon>Kitasatosporales</taxon>
        <taxon>Streptomycetaceae</taxon>
        <taxon>Streptomyces</taxon>
    </lineage>
</organism>
<keyword evidence="1" id="KW-0812">Transmembrane</keyword>